<sequence>MGRRVVWIFVAFGLFVAGLGVAVAVAKSDRYYRFDWIPAWLMPLCWTGAIVVLVLGPAVCGDRQRVWVSFAALLGLVTIPLWVLTMFALMWDDGSREVKVTVSADGRHELVTEYFHNTIDPSCRVWLRERDGLFARQTLVWKRIEANCPTSVEFWDDSTIGITEYAKREPFKTTFDADRMEVAKPFTLP</sequence>
<feature type="transmembrane region" description="Helical" evidence="1">
    <location>
        <begin position="6"/>
        <end position="25"/>
    </location>
</feature>
<keyword evidence="1" id="KW-0812">Transmembrane</keyword>
<keyword evidence="1" id="KW-0472">Membrane</keyword>
<proteinExistence type="predicted"/>
<organism evidence="2 3">
    <name type="scientific">Nocardia acididurans</name>
    <dbReference type="NCBI Taxonomy" id="2802282"/>
    <lineage>
        <taxon>Bacteria</taxon>
        <taxon>Bacillati</taxon>
        <taxon>Actinomycetota</taxon>
        <taxon>Actinomycetes</taxon>
        <taxon>Mycobacteriales</taxon>
        <taxon>Nocardiaceae</taxon>
        <taxon>Nocardia</taxon>
    </lineage>
</organism>
<feature type="transmembrane region" description="Helical" evidence="1">
    <location>
        <begin position="37"/>
        <end position="55"/>
    </location>
</feature>
<feature type="transmembrane region" description="Helical" evidence="1">
    <location>
        <begin position="67"/>
        <end position="89"/>
    </location>
</feature>
<reference evidence="2 3" key="1">
    <citation type="submission" date="2021-01" db="EMBL/GenBank/DDBJ databases">
        <title>WGS of actinomycetes isolated from Thailand.</title>
        <authorList>
            <person name="Thawai C."/>
        </authorList>
    </citation>
    <scope>NUCLEOTIDE SEQUENCE [LARGE SCALE GENOMIC DNA]</scope>
    <source>
        <strain evidence="2 3">LPG 2</strain>
    </source>
</reference>
<dbReference type="EMBL" id="JAERRJ010000002">
    <property type="protein sequence ID" value="MBL1073620.1"/>
    <property type="molecule type" value="Genomic_DNA"/>
</dbReference>
<evidence type="ECO:0000256" key="1">
    <source>
        <dbReference type="SAM" id="Phobius"/>
    </source>
</evidence>
<comment type="caution">
    <text evidence="2">The sequence shown here is derived from an EMBL/GenBank/DDBJ whole genome shotgun (WGS) entry which is preliminary data.</text>
</comment>
<evidence type="ECO:0000313" key="3">
    <source>
        <dbReference type="Proteomes" id="UP000602198"/>
    </source>
</evidence>
<gene>
    <name evidence="2" type="ORF">JK358_04370</name>
</gene>
<name>A0ABS1M0P3_9NOCA</name>
<dbReference type="Proteomes" id="UP000602198">
    <property type="component" value="Unassembled WGS sequence"/>
</dbReference>
<accession>A0ABS1M0P3</accession>
<evidence type="ECO:0008006" key="4">
    <source>
        <dbReference type="Google" id="ProtNLM"/>
    </source>
</evidence>
<keyword evidence="3" id="KW-1185">Reference proteome</keyword>
<evidence type="ECO:0000313" key="2">
    <source>
        <dbReference type="EMBL" id="MBL1073620.1"/>
    </source>
</evidence>
<protein>
    <recommendedName>
        <fullName evidence="4">PH (Pleckstrin Homology) domain-containing protein</fullName>
    </recommendedName>
</protein>
<keyword evidence="1" id="KW-1133">Transmembrane helix</keyword>